<feature type="transmembrane region" description="Helical" evidence="6">
    <location>
        <begin position="191"/>
        <end position="209"/>
    </location>
</feature>
<feature type="region of interest" description="Disordered" evidence="5">
    <location>
        <begin position="55"/>
        <end position="107"/>
    </location>
</feature>
<comment type="caution">
    <text evidence="7">The sequence shown here is derived from an EMBL/GenBank/DDBJ whole genome shotgun (WGS) entry which is preliminary data.</text>
</comment>
<evidence type="ECO:0000256" key="6">
    <source>
        <dbReference type="SAM" id="Phobius"/>
    </source>
</evidence>
<sequence>MDDPVCDAAGRPALWRVSRCRPDVAEGHQPPQHLHLSRGVQHAEAAHDRLRSRFSGAQVHPAASGAGRAGLPCHGDRDGQGLRQDVRRQRHGSKPAPGLCPGYTSPAQPDRRMNMAARLVGWDSHNCEHEWRTLVMSSFAIREYARLVWSFINSKPLATITAVAGILTVSAFVLENGFGIRPCPMCWWQRYVHWAITAIGLACLSPVAARLRPGALGIVGMIALIGAIIGAWQSSAQWGLLGYPDGCTSDGMQARFSTEDIMQSLSQQGTIPCDLETFRLFGLSLANWNILAMGAIILLVLRYLLLSGRRLRA</sequence>
<keyword evidence="8" id="KW-1185">Reference proteome</keyword>
<dbReference type="GO" id="GO:0015035">
    <property type="term" value="F:protein-disulfide reductase activity"/>
    <property type="evidence" value="ECO:0007669"/>
    <property type="project" value="InterPro"/>
</dbReference>
<evidence type="ECO:0000313" key="8">
    <source>
        <dbReference type="Proteomes" id="UP000231070"/>
    </source>
</evidence>
<name>A0A2G9WS94_9HYPH</name>
<reference evidence="7 8" key="1">
    <citation type="submission" date="2017-08" db="EMBL/GenBank/DDBJ databases">
        <title>Pleomorphomonas carboxidotrophicus sp. nov., a new mesophilic hydrogenogenic carboxidotroph.</title>
        <authorList>
            <person name="Esquivel-Elizondo S."/>
            <person name="Krajmalnik-Brown R."/>
            <person name="Maldonado J."/>
        </authorList>
    </citation>
    <scope>NUCLEOTIDE SEQUENCE [LARGE SCALE GENOMIC DNA]</scope>
    <source>
        <strain evidence="7 8">SVCO-16</strain>
    </source>
</reference>
<keyword evidence="4 6" id="KW-0472">Membrane</keyword>
<proteinExistence type="predicted"/>
<organism evidence="7 8">
    <name type="scientific">Pleomorphomonas carboxyditropha</name>
    <dbReference type="NCBI Taxonomy" id="2023338"/>
    <lineage>
        <taxon>Bacteria</taxon>
        <taxon>Pseudomonadati</taxon>
        <taxon>Pseudomonadota</taxon>
        <taxon>Alphaproteobacteria</taxon>
        <taxon>Hyphomicrobiales</taxon>
        <taxon>Pleomorphomonadaceae</taxon>
        <taxon>Pleomorphomonas</taxon>
    </lineage>
</organism>
<accession>A0A2G9WS94</accession>
<feature type="transmembrane region" description="Helical" evidence="6">
    <location>
        <begin position="157"/>
        <end position="179"/>
    </location>
</feature>
<dbReference type="EMBL" id="NQVN01000016">
    <property type="protein sequence ID" value="PIO97576.1"/>
    <property type="molecule type" value="Genomic_DNA"/>
</dbReference>
<dbReference type="SUPFAM" id="SSF158442">
    <property type="entry name" value="DsbB-like"/>
    <property type="match status" value="1"/>
</dbReference>
<evidence type="ECO:0000256" key="5">
    <source>
        <dbReference type="SAM" id="MobiDB-lite"/>
    </source>
</evidence>
<evidence type="ECO:0008006" key="9">
    <source>
        <dbReference type="Google" id="ProtNLM"/>
    </source>
</evidence>
<feature type="transmembrane region" description="Helical" evidence="6">
    <location>
        <begin position="285"/>
        <end position="305"/>
    </location>
</feature>
<dbReference type="GO" id="GO:0006457">
    <property type="term" value="P:protein folding"/>
    <property type="evidence" value="ECO:0007669"/>
    <property type="project" value="InterPro"/>
</dbReference>
<dbReference type="Proteomes" id="UP000231070">
    <property type="component" value="Unassembled WGS sequence"/>
</dbReference>
<gene>
    <name evidence="7" type="ORF">CJ014_19100</name>
</gene>
<evidence type="ECO:0000256" key="1">
    <source>
        <dbReference type="ARBA" id="ARBA00004141"/>
    </source>
</evidence>
<dbReference type="GO" id="GO:0016020">
    <property type="term" value="C:membrane"/>
    <property type="evidence" value="ECO:0007669"/>
    <property type="project" value="UniProtKB-SubCell"/>
</dbReference>
<dbReference type="Gene3D" id="1.20.1550.10">
    <property type="entry name" value="DsbB-like"/>
    <property type="match status" value="1"/>
</dbReference>
<feature type="compositionally biased region" description="Basic and acidic residues" evidence="5">
    <location>
        <begin position="74"/>
        <end position="87"/>
    </location>
</feature>
<keyword evidence="2 6" id="KW-0812">Transmembrane</keyword>
<comment type="subcellular location">
    <subcellularLocation>
        <location evidence="1">Membrane</location>
        <topology evidence="1">Multi-pass membrane protein</topology>
    </subcellularLocation>
</comment>
<evidence type="ECO:0000256" key="2">
    <source>
        <dbReference type="ARBA" id="ARBA00022692"/>
    </source>
</evidence>
<dbReference type="Pfam" id="PF02600">
    <property type="entry name" value="DsbB"/>
    <property type="match status" value="1"/>
</dbReference>
<evidence type="ECO:0000256" key="3">
    <source>
        <dbReference type="ARBA" id="ARBA00022989"/>
    </source>
</evidence>
<evidence type="ECO:0000256" key="4">
    <source>
        <dbReference type="ARBA" id="ARBA00023136"/>
    </source>
</evidence>
<dbReference type="InterPro" id="IPR023380">
    <property type="entry name" value="DsbB-like_sf"/>
</dbReference>
<protein>
    <recommendedName>
        <fullName evidence="9">Disulfide bond formation protein B</fullName>
    </recommendedName>
</protein>
<keyword evidence="3 6" id="KW-1133">Transmembrane helix</keyword>
<evidence type="ECO:0000313" key="7">
    <source>
        <dbReference type="EMBL" id="PIO97576.1"/>
    </source>
</evidence>
<dbReference type="InterPro" id="IPR003752">
    <property type="entry name" value="DiS_bond_form_DsbB/BdbC"/>
</dbReference>
<dbReference type="AlphaFoldDB" id="A0A2G9WS94"/>
<feature type="transmembrane region" description="Helical" evidence="6">
    <location>
        <begin position="216"/>
        <end position="234"/>
    </location>
</feature>